<dbReference type="InterPro" id="IPR013783">
    <property type="entry name" value="Ig-like_fold"/>
</dbReference>
<dbReference type="InterPro" id="IPR043136">
    <property type="entry name" value="B30.2/SPRY_sf"/>
</dbReference>
<keyword evidence="7" id="KW-0862">Zinc</keyword>
<name>A0A9B0U918_CHRAS</name>
<dbReference type="OrthoDB" id="8901134at2759"/>
<dbReference type="Proteomes" id="UP000504623">
    <property type="component" value="Unplaced"/>
</dbReference>
<dbReference type="GO" id="GO:0005102">
    <property type="term" value="F:signaling receptor binding"/>
    <property type="evidence" value="ECO:0007669"/>
    <property type="project" value="TreeGrafter"/>
</dbReference>
<dbReference type="PANTHER" id="PTHR24100">
    <property type="entry name" value="BUTYROPHILIN"/>
    <property type="match status" value="1"/>
</dbReference>
<keyword evidence="3 12" id="KW-0812">Transmembrane</keyword>
<evidence type="ECO:0000256" key="5">
    <source>
        <dbReference type="ARBA" id="ARBA00022729"/>
    </source>
</evidence>
<feature type="region of interest" description="Disordered" evidence="11">
    <location>
        <begin position="537"/>
        <end position="572"/>
    </location>
</feature>
<feature type="transmembrane region" description="Helical" evidence="12">
    <location>
        <begin position="237"/>
        <end position="259"/>
    </location>
</feature>
<evidence type="ECO:0000256" key="2">
    <source>
        <dbReference type="ARBA" id="ARBA00007591"/>
    </source>
</evidence>
<evidence type="ECO:0000256" key="4">
    <source>
        <dbReference type="ARBA" id="ARBA00022723"/>
    </source>
</evidence>
<dbReference type="Pfam" id="PF07686">
    <property type="entry name" value="V-set"/>
    <property type="match status" value="1"/>
</dbReference>
<dbReference type="GO" id="GO:0001817">
    <property type="term" value="P:regulation of cytokine production"/>
    <property type="evidence" value="ECO:0007669"/>
    <property type="project" value="TreeGrafter"/>
</dbReference>
<dbReference type="SMART" id="SM00449">
    <property type="entry name" value="SPRY"/>
    <property type="match status" value="1"/>
</dbReference>
<dbReference type="InterPro" id="IPR013320">
    <property type="entry name" value="ConA-like_dom_sf"/>
</dbReference>
<feature type="domain" description="B30.2/SPRY" evidence="13">
    <location>
        <begin position="327"/>
        <end position="521"/>
    </location>
</feature>
<dbReference type="Pfam" id="PF00622">
    <property type="entry name" value="SPRY"/>
    <property type="match status" value="1"/>
</dbReference>
<dbReference type="SUPFAM" id="SSF48726">
    <property type="entry name" value="Immunoglobulin"/>
    <property type="match status" value="2"/>
</dbReference>
<organism evidence="15 16">
    <name type="scientific">Chrysochloris asiatica</name>
    <name type="common">Cape golden mole</name>
    <dbReference type="NCBI Taxonomy" id="185453"/>
    <lineage>
        <taxon>Eukaryota</taxon>
        <taxon>Metazoa</taxon>
        <taxon>Chordata</taxon>
        <taxon>Craniata</taxon>
        <taxon>Vertebrata</taxon>
        <taxon>Euteleostomi</taxon>
        <taxon>Mammalia</taxon>
        <taxon>Eutheria</taxon>
        <taxon>Afrotheria</taxon>
        <taxon>Chrysochloridae</taxon>
        <taxon>Chrysochlorinae</taxon>
        <taxon>Chrysochloris</taxon>
    </lineage>
</organism>
<sequence length="572" mass="64495">MTLHLPSFLIPMSVSTEKFQVIGPVDPIVAVLGGAITLPCSLSPAMNAENMELRWFRSIFPEAVFIYENQWEQKEEQMPQYKGRTSLVTDFLTQGEAAVHIDKVRVSDDGLYTCFFKNGDFYEEATLEVKVAGVGSDPQVHIEGLEEDGIRVACKASGWFPKPQVQWRDPSRKKFQAFSEAHDQDAEGLFSVEASLVVRDSSVRNVTCSVFNPVLNQEKVKVIFIPEPFFPQAFSPWMPVFVVSLTMLMLLSLGAGYFLKKEHSAKVLVWKDWKTLQQAMEEDEKESKLANKEADEFQRELVNTGRIGVFEIIEEENSLTRVCPLSAWRKAQLYADWRKEHFQIWSVTMDPQSAHRNLALSQENMSVTWKDNCGVLGNSCSVLGTKGIGSGRCYWEIKVSNKYNSKWALGVCREDVDRNGWFRQCPERGFWVMEFFHNSYYTVVTFYTTIKAYTYQRLRNDSHHIGVFLDYDGGDISFYNMTDGSHIFSFAQGSFSGTLFPYFMIKSGSPSLTICSMLGGLKETPVLNTFPFSLDESMNPPEEGLRSGSGGDGVLPGVESPLLPSGPRAVSL</sequence>
<evidence type="ECO:0000256" key="7">
    <source>
        <dbReference type="ARBA" id="ARBA00022833"/>
    </source>
</evidence>
<evidence type="ECO:0000313" key="16">
    <source>
        <dbReference type="RefSeq" id="XP_006875720.1"/>
    </source>
</evidence>
<evidence type="ECO:0000259" key="13">
    <source>
        <dbReference type="PROSITE" id="PS50188"/>
    </source>
</evidence>
<gene>
    <name evidence="16" type="primary">LOC102812255</name>
</gene>
<dbReference type="GeneID" id="102812255"/>
<keyword evidence="5" id="KW-0732">Signal</keyword>
<dbReference type="InterPro" id="IPR036179">
    <property type="entry name" value="Ig-like_dom_sf"/>
</dbReference>
<keyword evidence="15" id="KW-1185">Reference proteome</keyword>
<dbReference type="InterPro" id="IPR003877">
    <property type="entry name" value="SPRY_dom"/>
</dbReference>
<dbReference type="InterPro" id="IPR007110">
    <property type="entry name" value="Ig-like_dom"/>
</dbReference>
<reference evidence="16" key="1">
    <citation type="submission" date="2025-08" db="UniProtKB">
        <authorList>
            <consortium name="RefSeq"/>
        </authorList>
    </citation>
    <scope>IDENTIFICATION</scope>
    <source>
        <tissue evidence="16">Spleen</tissue>
    </source>
</reference>
<dbReference type="FunFam" id="2.60.120.920:FF:000040">
    <property type="entry name" value="Ret finger protein-like 4A"/>
    <property type="match status" value="1"/>
</dbReference>
<dbReference type="GO" id="GO:0050852">
    <property type="term" value="P:T cell receptor signaling pathway"/>
    <property type="evidence" value="ECO:0007669"/>
    <property type="project" value="TreeGrafter"/>
</dbReference>
<dbReference type="AlphaFoldDB" id="A0A9B0U918"/>
<dbReference type="GO" id="GO:0005737">
    <property type="term" value="C:cytoplasm"/>
    <property type="evidence" value="ECO:0007669"/>
    <property type="project" value="UniProtKB-ARBA"/>
</dbReference>
<evidence type="ECO:0000256" key="8">
    <source>
        <dbReference type="ARBA" id="ARBA00022989"/>
    </source>
</evidence>
<evidence type="ECO:0000256" key="1">
    <source>
        <dbReference type="ARBA" id="ARBA00004479"/>
    </source>
</evidence>
<keyword evidence="8 12" id="KW-1133">Transmembrane helix</keyword>
<evidence type="ECO:0000259" key="14">
    <source>
        <dbReference type="PROSITE" id="PS50835"/>
    </source>
</evidence>
<dbReference type="PRINTS" id="PR01407">
    <property type="entry name" value="BUTYPHLNCDUF"/>
</dbReference>
<dbReference type="InterPro" id="IPR050504">
    <property type="entry name" value="IgSF_BTN/MOG"/>
</dbReference>
<dbReference type="InterPro" id="IPR003879">
    <property type="entry name" value="Butyrophylin_SPRY"/>
</dbReference>
<dbReference type="SMART" id="SM00406">
    <property type="entry name" value="IGv"/>
    <property type="match status" value="1"/>
</dbReference>
<comment type="similarity">
    <text evidence="2">Belongs to the immunoglobulin superfamily. BTN/MOG family.</text>
</comment>
<dbReference type="InterPro" id="IPR053896">
    <property type="entry name" value="BTN3A2-like_Ig-C"/>
</dbReference>
<evidence type="ECO:0000256" key="6">
    <source>
        <dbReference type="ARBA" id="ARBA00022771"/>
    </source>
</evidence>
<dbReference type="PROSITE" id="PS50188">
    <property type="entry name" value="B302_SPRY"/>
    <property type="match status" value="1"/>
</dbReference>
<dbReference type="GO" id="GO:0008270">
    <property type="term" value="F:zinc ion binding"/>
    <property type="evidence" value="ECO:0007669"/>
    <property type="project" value="UniProtKB-KW"/>
</dbReference>
<dbReference type="InterPro" id="IPR013106">
    <property type="entry name" value="Ig_V-set"/>
</dbReference>
<evidence type="ECO:0000256" key="3">
    <source>
        <dbReference type="ARBA" id="ARBA00022692"/>
    </source>
</evidence>
<keyword evidence="4" id="KW-0479">Metal-binding</keyword>
<evidence type="ECO:0000256" key="9">
    <source>
        <dbReference type="ARBA" id="ARBA00023136"/>
    </source>
</evidence>
<dbReference type="SUPFAM" id="SSF49899">
    <property type="entry name" value="Concanavalin A-like lectins/glucanases"/>
    <property type="match status" value="1"/>
</dbReference>
<dbReference type="FunFam" id="2.60.40.10:FF:000208">
    <property type="entry name" value="Butyrophilin subfamily 1 member A1"/>
    <property type="match status" value="1"/>
</dbReference>
<dbReference type="SMART" id="SM00409">
    <property type="entry name" value="IG"/>
    <property type="match status" value="1"/>
</dbReference>
<evidence type="ECO:0000256" key="10">
    <source>
        <dbReference type="ARBA" id="ARBA00023319"/>
    </source>
</evidence>
<protein>
    <submittedName>
        <fullName evidence="16">Butyrophilin subfamily 1 member A1-like</fullName>
    </submittedName>
</protein>
<accession>A0A9B0U918</accession>
<dbReference type="Gene3D" id="2.60.120.920">
    <property type="match status" value="1"/>
</dbReference>
<feature type="domain" description="Ig-like" evidence="14">
    <location>
        <begin position="11"/>
        <end position="130"/>
    </location>
</feature>
<evidence type="ECO:0000313" key="15">
    <source>
        <dbReference type="Proteomes" id="UP000504623"/>
    </source>
</evidence>
<dbReference type="FunFam" id="2.60.40.10:FF:000088">
    <property type="entry name" value="Butyrophilin subfamily 1 member A1"/>
    <property type="match status" value="1"/>
</dbReference>
<proteinExistence type="inferred from homology"/>
<keyword evidence="6" id="KW-0863">Zinc-finger</keyword>
<dbReference type="PROSITE" id="PS50835">
    <property type="entry name" value="IG_LIKE"/>
    <property type="match status" value="2"/>
</dbReference>
<dbReference type="InterPro" id="IPR003599">
    <property type="entry name" value="Ig_sub"/>
</dbReference>
<dbReference type="GO" id="GO:0009897">
    <property type="term" value="C:external side of plasma membrane"/>
    <property type="evidence" value="ECO:0007669"/>
    <property type="project" value="TreeGrafter"/>
</dbReference>
<dbReference type="Gene3D" id="2.60.40.10">
    <property type="entry name" value="Immunoglobulins"/>
    <property type="match status" value="2"/>
</dbReference>
<evidence type="ECO:0000256" key="12">
    <source>
        <dbReference type="SAM" id="Phobius"/>
    </source>
</evidence>
<evidence type="ECO:0000256" key="11">
    <source>
        <dbReference type="SAM" id="MobiDB-lite"/>
    </source>
</evidence>
<dbReference type="CDD" id="cd05713">
    <property type="entry name" value="IgV_MOG_like"/>
    <property type="match status" value="1"/>
</dbReference>
<comment type="subcellular location">
    <subcellularLocation>
        <location evidence="1">Membrane</location>
        <topology evidence="1">Single-pass type I membrane protein</topology>
    </subcellularLocation>
</comment>
<dbReference type="RefSeq" id="XP_006875720.1">
    <property type="nucleotide sequence ID" value="XM_006875658.1"/>
</dbReference>
<feature type="domain" description="Ig-like" evidence="14">
    <location>
        <begin position="138"/>
        <end position="221"/>
    </location>
</feature>
<dbReference type="Pfam" id="PF22705">
    <property type="entry name" value="C2-set_3"/>
    <property type="match status" value="1"/>
</dbReference>
<keyword evidence="9 12" id="KW-0472">Membrane</keyword>
<dbReference type="PANTHER" id="PTHR24100:SF64">
    <property type="entry name" value="BUTYROPHILIN, SUBFAMILY 3, MEMBER A3-RELATED"/>
    <property type="match status" value="1"/>
</dbReference>
<keyword evidence="10" id="KW-0393">Immunoglobulin domain</keyword>
<dbReference type="InterPro" id="IPR001870">
    <property type="entry name" value="B30.2/SPRY"/>
</dbReference>